<sequence>MSSDAGVTARTTPLGSGDPRQLGSYQLLGKLGQGGMGTVYLGRSQQGRLVAIKVIRADVADNPEFRARFWSEAETARKVARVCTAEVLEAEPHAPQPYLVTEFIEGETLARFITRNGPLAAANLEQLAVGVAAALTAIHRAGIVHRDLKPSNVVLSPFGPRVIDFGIARALDAATSITGDLQQLGTPAFMSPEQIQGGAVTPAVDIWAWGGLVTFAATGRYPFGEGTSQVLLYRALNDDPQLDGIDPALRPIVWQAMRKDPAGRPSAQQLMLRLLGDSAADPDATVDPSQVTHVLEGWDLQAAAGAALGATPTPRSPTTDPRAGTGRHATAGAQTPDDRTAVTALASGAGVGAGTGPGAGTETVDTPTQSRTRVGGSPTGGRRRTAIAVGGAAAAVVVAVAAILITQTGGDKKDDTTTVAGSSSAPPQKFALPQAKVPLDTETMVFATKDSGNYDLYTGRLPDQGELTGVKKITTASQDELLPSISRDRRTVVFFREESETENALYAVAADGSQDPVKLFTSGAAENLTIADDARPSLSPDGKFVVVRSTTNADGLPDAGLYVARLDDGKVFRLNTAQQATDPAWSPSGERIAYWASESESDRGFIVTILATPTSTPTPLTKGQGNRDADPTFSQDGQRIAFSRQEKDGDLEIYQMNTDGSHVTRVTAEKGQDQDPAYSPDGKWLVFTGERGGAPRRIFLTDPADTTTPDRQLTTVPSFHVRWSTG</sequence>
<feature type="compositionally biased region" description="Low complexity" evidence="6">
    <location>
        <begin position="307"/>
        <end position="333"/>
    </location>
</feature>
<dbReference type="Pfam" id="PF07676">
    <property type="entry name" value="PD40"/>
    <property type="match status" value="2"/>
</dbReference>
<dbReference type="SUPFAM" id="SSF56112">
    <property type="entry name" value="Protein kinase-like (PK-like)"/>
    <property type="match status" value="1"/>
</dbReference>
<feature type="region of interest" description="Disordered" evidence="6">
    <location>
        <begin position="614"/>
        <end position="634"/>
    </location>
</feature>
<gene>
    <name evidence="8" type="ORF">Ga0074812_13259</name>
</gene>
<feature type="region of interest" description="Disordered" evidence="6">
    <location>
        <begin position="307"/>
        <end position="383"/>
    </location>
</feature>
<dbReference type="PANTHER" id="PTHR43289:SF34">
    <property type="entry name" value="SERINE_THREONINE-PROTEIN KINASE YBDM-RELATED"/>
    <property type="match status" value="1"/>
</dbReference>
<feature type="binding site" evidence="5">
    <location>
        <position position="53"/>
    </location>
    <ligand>
        <name>ATP</name>
        <dbReference type="ChEBI" id="CHEBI:30616"/>
    </ligand>
</feature>
<dbReference type="InterPro" id="IPR017441">
    <property type="entry name" value="Protein_kinase_ATP_BS"/>
</dbReference>
<feature type="domain" description="Protein kinase" evidence="7">
    <location>
        <begin position="25"/>
        <end position="275"/>
    </location>
</feature>
<accession>A0A0S4QXN0</accession>
<evidence type="ECO:0000256" key="3">
    <source>
        <dbReference type="ARBA" id="ARBA00022777"/>
    </source>
</evidence>
<dbReference type="Proteomes" id="UP000198802">
    <property type="component" value="Unassembled WGS sequence"/>
</dbReference>
<dbReference type="InterPro" id="IPR011659">
    <property type="entry name" value="WD40"/>
</dbReference>
<keyword evidence="9" id="KW-1185">Reference proteome</keyword>
<dbReference type="InterPro" id="IPR011009">
    <property type="entry name" value="Kinase-like_dom_sf"/>
</dbReference>
<dbReference type="Gene3D" id="3.30.200.20">
    <property type="entry name" value="Phosphorylase Kinase, domain 1"/>
    <property type="match status" value="1"/>
</dbReference>
<organism evidence="8 9">
    <name type="scientific">Parafrankia irregularis</name>
    <dbReference type="NCBI Taxonomy" id="795642"/>
    <lineage>
        <taxon>Bacteria</taxon>
        <taxon>Bacillati</taxon>
        <taxon>Actinomycetota</taxon>
        <taxon>Actinomycetes</taxon>
        <taxon>Frankiales</taxon>
        <taxon>Frankiaceae</taxon>
        <taxon>Parafrankia</taxon>
    </lineage>
</organism>
<dbReference type="PROSITE" id="PS00107">
    <property type="entry name" value="PROTEIN_KINASE_ATP"/>
    <property type="match status" value="1"/>
</dbReference>
<keyword evidence="1" id="KW-0808">Transferase</keyword>
<feature type="compositionally biased region" description="Polar residues" evidence="6">
    <location>
        <begin position="1"/>
        <end position="14"/>
    </location>
</feature>
<name>A0A0S4QXN0_9ACTN</name>
<proteinExistence type="predicted"/>
<keyword evidence="8" id="KW-0723">Serine/threonine-protein kinase</keyword>
<dbReference type="PROSITE" id="PS00108">
    <property type="entry name" value="PROTEIN_KINASE_ST"/>
    <property type="match status" value="1"/>
</dbReference>
<evidence type="ECO:0000256" key="4">
    <source>
        <dbReference type="ARBA" id="ARBA00022840"/>
    </source>
</evidence>
<reference evidence="9" key="1">
    <citation type="submission" date="2015-11" db="EMBL/GenBank/DDBJ databases">
        <authorList>
            <person name="Varghese N."/>
        </authorList>
    </citation>
    <scope>NUCLEOTIDE SEQUENCE [LARGE SCALE GENOMIC DNA]</scope>
    <source>
        <strain evidence="9">DSM 45899</strain>
    </source>
</reference>
<protein>
    <submittedName>
        <fullName evidence="8">Serine/threonine protein kinase</fullName>
    </submittedName>
</protein>
<dbReference type="PROSITE" id="PS50011">
    <property type="entry name" value="PROTEIN_KINASE_DOM"/>
    <property type="match status" value="1"/>
</dbReference>
<dbReference type="CDD" id="cd14014">
    <property type="entry name" value="STKc_PknB_like"/>
    <property type="match status" value="1"/>
</dbReference>
<keyword evidence="4 5" id="KW-0067">ATP-binding</keyword>
<dbReference type="InterPro" id="IPR008271">
    <property type="entry name" value="Ser/Thr_kinase_AS"/>
</dbReference>
<evidence type="ECO:0000259" key="7">
    <source>
        <dbReference type="PROSITE" id="PS50011"/>
    </source>
</evidence>
<dbReference type="InterPro" id="IPR000719">
    <property type="entry name" value="Prot_kinase_dom"/>
</dbReference>
<feature type="compositionally biased region" description="Gly residues" evidence="6">
    <location>
        <begin position="349"/>
        <end position="359"/>
    </location>
</feature>
<dbReference type="Pfam" id="PF00069">
    <property type="entry name" value="Pkinase"/>
    <property type="match status" value="1"/>
</dbReference>
<feature type="region of interest" description="Disordered" evidence="6">
    <location>
        <begin position="1"/>
        <end position="21"/>
    </location>
</feature>
<feature type="region of interest" description="Disordered" evidence="6">
    <location>
        <begin position="409"/>
        <end position="429"/>
    </location>
</feature>
<evidence type="ECO:0000256" key="2">
    <source>
        <dbReference type="ARBA" id="ARBA00022741"/>
    </source>
</evidence>
<keyword evidence="3 8" id="KW-0418">Kinase</keyword>
<dbReference type="GO" id="GO:0005524">
    <property type="term" value="F:ATP binding"/>
    <property type="evidence" value="ECO:0007669"/>
    <property type="project" value="UniProtKB-UniRule"/>
</dbReference>
<dbReference type="Gene3D" id="2.120.10.30">
    <property type="entry name" value="TolB, C-terminal domain"/>
    <property type="match status" value="2"/>
</dbReference>
<keyword evidence="2 5" id="KW-0547">Nucleotide-binding</keyword>
<evidence type="ECO:0000256" key="5">
    <source>
        <dbReference type="PROSITE-ProRule" id="PRU10141"/>
    </source>
</evidence>
<dbReference type="AlphaFoldDB" id="A0A0S4QXN0"/>
<dbReference type="SMART" id="SM00220">
    <property type="entry name" value="S_TKc"/>
    <property type="match status" value="1"/>
</dbReference>
<dbReference type="Gene3D" id="1.10.510.10">
    <property type="entry name" value="Transferase(Phosphotransferase) domain 1"/>
    <property type="match status" value="1"/>
</dbReference>
<evidence type="ECO:0000256" key="1">
    <source>
        <dbReference type="ARBA" id="ARBA00022679"/>
    </source>
</evidence>
<evidence type="ECO:0000313" key="9">
    <source>
        <dbReference type="Proteomes" id="UP000198802"/>
    </source>
</evidence>
<dbReference type="EMBL" id="FAOZ01000032">
    <property type="protein sequence ID" value="CUU59854.1"/>
    <property type="molecule type" value="Genomic_DNA"/>
</dbReference>
<evidence type="ECO:0000256" key="6">
    <source>
        <dbReference type="SAM" id="MobiDB-lite"/>
    </source>
</evidence>
<evidence type="ECO:0000313" key="8">
    <source>
        <dbReference type="EMBL" id="CUU59854.1"/>
    </source>
</evidence>
<dbReference type="GO" id="GO:0004674">
    <property type="term" value="F:protein serine/threonine kinase activity"/>
    <property type="evidence" value="ECO:0007669"/>
    <property type="project" value="UniProtKB-KW"/>
</dbReference>
<dbReference type="InterPro" id="IPR011042">
    <property type="entry name" value="6-blade_b-propeller_TolB-like"/>
</dbReference>
<dbReference type="RefSeq" id="WP_091284247.1">
    <property type="nucleotide sequence ID" value="NZ_FAOZ01000032.1"/>
</dbReference>
<dbReference type="PANTHER" id="PTHR43289">
    <property type="entry name" value="MITOGEN-ACTIVATED PROTEIN KINASE KINASE KINASE 20-RELATED"/>
    <property type="match status" value="1"/>
</dbReference>
<dbReference type="SUPFAM" id="SSF69304">
    <property type="entry name" value="Tricorn protease N-terminal domain"/>
    <property type="match status" value="1"/>
</dbReference>